<feature type="transmembrane region" description="Helical" evidence="6">
    <location>
        <begin position="370"/>
        <end position="391"/>
    </location>
</feature>
<reference evidence="8 9" key="1">
    <citation type="journal article" date="2021" name="Elife">
        <title>Chloroplast acquisition without the gene transfer in kleptoplastic sea slugs, Plakobranchus ocellatus.</title>
        <authorList>
            <person name="Maeda T."/>
            <person name="Takahashi S."/>
            <person name="Yoshida T."/>
            <person name="Shimamura S."/>
            <person name="Takaki Y."/>
            <person name="Nagai Y."/>
            <person name="Toyoda A."/>
            <person name="Suzuki Y."/>
            <person name="Arimoto A."/>
            <person name="Ishii H."/>
            <person name="Satoh N."/>
            <person name="Nishiyama T."/>
            <person name="Hasebe M."/>
            <person name="Maruyama T."/>
            <person name="Minagawa J."/>
            <person name="Obokata J."/>
            <person name="Shigenobu S."/>
        </authorList>
    </citation>
    <scope>NUCLEOTIDE SEQUENCE [LARGE SCALE GENOMIC DNA]</scope>
</reference>
<dbReference type="PROSITE" id="PS50262">
    <property type="entry name" value="G_PROTEIN_RECEP_F1_2"/>
    <property type="match status" value="1"/>
</dbReference>
<gene>
    <name evidence="8" type="ORF">PoB_004659900</name>
</gene>
<evidence type="ECO:0000256" key="5">
    <source>
        <dbReference type="SAM" id="MobiDB-lite"/>
    </source>
</evidence>
<comment type="caution">
    <text evidence="8">The sequence shown here is derived from an EMBL/GenBank/DDBJ whole genome shotgun (WGS) entry which is preliminary data.</text>
</comment>
<feature type="transmembrane region" description="Helical" evidence="6">
    <location>
        <begin position="73"/>
        <end position="93"/>
    </location>
</feature>
<protein>
    <submittedName>
        <fullName evidence="8">FMRFamide receptor</fullName>
    </submittedName>
</protein>
<evidence type="ECO:0000256" key="4">
    <source>
        <dbReference type="ARBA" id="ARBA00023136"/>
    </source>
</evidence>
<keyword evidence="9" id="KW-1185">Reference proteome</keyword>
<dbReference type="GO" id="GO:0008528">
    <property type="term" value="F:G protein-coupled peptide receptor activity"/>
    <property type="evidence" value="ECO:0007669"/>
    <property type="project" value="InterPro"/>
</dbReference>
<keyword evidence="8" id="KW-0675">Receptor</keyword>
<dbReference type="InterPro" id="IPR053219">
    <property type="entry name" value="GPCR_Dmsr-1"/>
</dbReference>
<feature type="compositionally biased region" description="Polar residues" evidence="5">
    <location>
        <begin position="422"/>
        <end position="451"/>
    </location>
</feature>
<feature type="transmembrane region" description="Helical" evidence="6">
    <location>
        <begin position="145"/>
        <end position="178"/>
    </location>
</feature>
<dbReference type="GO" id="GO:0005886">
    <property type="term" value="C:plasma membrane"/>
    <property type="evidence" value="ECO:0007669"/>
    <property type="project" value="TreeGrafter"/>
</dbReference>
<dbReference type="SUPFAM" id="SSF81321">
    <property type="entry name" value="Family A G protein-coupled receptor-like"/>
    <property type="match status" value="1"/>
</dbReference>
<dbReference type="Pfam" id="PF10324">
    <property type="entry name" value="7TM_GPCR_Srw"/>
    <property type="match status" value="1"/>
</dbReference>
<dbReference type="AlphaFoldDB" id="A0AAV4BMG7"/>
<evidence type="ECO:0000259" key="7">
    <source>
        <dbReference type="PROSITE" id="PS50262"/>
    </source>
</evidence>
<feature type="region of interest" description="Disordered" evidence="5">
    <location>
        <begin position="476"/>
        <end position="531"/>
    </location>
</feature>
<evidence type="ECO:0000256" key="1">
    <source>
        <dbReference type="ARBA" id="ARBA00004370"/>
    </source>
</evidence>
<sequence>MATNLVPSNATSPAGSDLSLKSLNDSKAVSSREDESQIQNSCYVVHHIPGIVSNATSRGLTEFAINYGSMHGYIAIAVCCFGILSNSANIIVLTRKNMASSTNTLLLWLAVSDLLTMLSYLPFAIHFYIMEPADPMRMPFSSPDFAWIIFLLFHANFSIVCHSIAIWLTIALAIFRYIYICQPTSGAYYCSQRRAKFVVVLITFLTILVCIPNCGINYYGYMPGKSAGNSTGVGVSKNSSSLTINATTKAPPASKGYYYPQIRSFSSADIVLVDVNNWLNAILVKLVPCFMLTILTLLLVHAMHKAYRKRLKLKSQGRKVESDRHNEHNRTTRMLLAIVILFTLTELPQGILTLMNIFVDCFTEVVYYKLGDLLDIMALINNSINFVLYCIMSTQFRNTFWEIFCPARHRVRRPKGLRLRAMNSSGPGKSLIESSGENGSQKRSGTLSSSTAVTNGTVLAETLDQQVTLAPKLEMNQEENQDQSAEPLETEFPVGSDIEHHDESMNSTSAKHDDTEGQGDCDKQPLAPERV</sequence>
<keyword evidence="4 6" id="KW-0472">Membrane</keyword>
<feature type="transmembrane region" description="Helical" evidence="6">
    <location>
        <begin position="198"/>
        <end position="221"/>
    </location>
</feature>
<evidence type="ECO:0000313" key="9">
    <source>
        <dbReference type="Proteomes" id="UP000735302"/>
    </source>
</evidence>
<name>A0AAV4BMG7_9GAST</name>
<dbReference type="Proteomes" id="UP000735302">
    <property type="component" value="Unassembled WGS sequence"/>
</dbReference>
<proteinExistence type="predicted"/>
<evidence type="ECO:0000256" key="3">
    <source>
        <dbReference type="ARBA" id="ARBA00022989"/>
    </source>
</evidence>
<keyword evidence="3 6" id="KW-1133">Transmembrane helix</keyword>
<evidence type="ECO:0000256" key="2">
    <source>
        <dbReference type="ARBA" id="ARBA00022692"/>
    </source>
</evidence>
<dbReference type="InterPro" id="IPR019427">
    <property type="entry name" value="7TM_GPCR_serpentine_rcpt_Srw"/>
</dbReference>
<dbReference type="PANTHER" id="PTHR46273:SF4">
    <property type="entry name" value="AT19640P"/>
    <property type="match status" value="1"/>
</dbReference>
<evidence type="ECO:0000256" key="6">
    <source>
        <dbReference type="SAM" id="Phobius"/>
    </source>
</evidence>
<feature type="transmembrane region" description="Helical" evidence="6">
    <location>
        <begin position="105"/>
        <end position="125"/>
    </location>
</feature>
<feature type="compositionally biased region" description="Basic and acidic residues" evidence="5">
    <location>
        <begin position="497"/>
        <end position="531"/>
    </location>
</feature>
<dbReference type="Gene3D" id="1.20.1070.10">
    <property type="entry name" value="Rhodopsin 7-helix transmembrane proteins"/>
    <property type="match status" value="1"/>
</dbReference>
<accession>A0AAV4BMG7</accession>
<dbReference type="PRINTS" id="PR00237">
    <property type="entry name" value="GPCRRHODOPSN"/>
</dbReference>
<feature type="transmembrane region" description="Helical" evidence="6">
    <location>
        <begin position="282"/>
        <end position="302"/>
    </location>
</feature>
<dbReference type="EMBL" id="BLXT01005153">
    <property type="protein sequence ID" value="GFO20094.1"/>
    <property type="molecule type" value="Genomic_DNA"/>
</dbReference>
<dbReference type="InterPro" id="IPR017452">
    <property type="entry name" value="GPCR_Rhodpsn_7TM"/>
</dbReference>
<feature type="region of interest" description="Disordered" evidence="5">
    <location>
        <begin position="416"/>
        <end position="451"/>
    </location>
</feature>
<feature type="transmembrane region" description="Helical" evidence="6">
    <location>
        <begin position="334"/>
        <end position="358"/>
    </location>
</feature>
<dbReference type="InterPro" id="IPR000276">
    <property type="entry name" value="GPCR_Rhodpsn"/>
</dbReference>
<dbReference type="PANTHER" id="PTHR46273">
    <property type="entry name" value="MYOSUPPRESSIN RECEPTOR 1, ISOFORM B-RELATED"/>
    <property type="match status" value="1"/>
</dbReference>
<evidence type="ECO:0000313" key="8">
    <source>
        <dbReference type="EMBL" id="GFO20094.1"/>
    </source>
</evidence>
<organism evidence="8 9">
    <name type="scientific">Plakobranchus ocellatus</name>
    <dbReference type="NCBI Taxonomy" id="259542"/>
    <lineage>
        <taxon>Eukaryota</taxon>
        <taxon>Metazoa</taxon>
        <taxon>Spiralia</taxon>
        <taxon>Lophotrochozoa</taxon>
        <taxon>Mollusca</taxon>
        <taxon>Gastropoda</taxon>
        <taxon>Heterobranchia</taxon>
        <taxon>Euthyneura</taxon>
        <taxon>Panpulmonata</taxon>
        <taxon>Sacoglossa</taxon>
        <taxon>Placobranchoidea</taxon>
        <taxon>Plakobranchidae</taxon>
        <taxon>Plakobranchus</taxon>
    </lineage>
</organism>
<dbReference type="CDD" id="cd14978">
    <property type="entry name" value="7tmA_FMRFamide_R-like"/>
    <property type="match status" value="1"/>
</dbReference>
<comment type="subcellular location">
    <subcellularLocation>
        <location evidence="1">Membrane</location>
    </subcellularLocation>
</comment>
<feature type="domain" description="G-protein coupled receptors family 1 profile" evidence="7">
    <location>
        <begin position="85"/>
        <end position="389"/>
    </location>
</feature>
<keyword evidence="2 6" id="KW-0812">Transmembrane</keyword>